<keyword evidence="7" id="KW-1185">Reference proteome</keyword>
<dbReference type="GO" id="GO:0005737">
    <property type="term" value="C:cytoplasm"/>
    <property type="evidence" value="ECO:0007669"/>
    <property type="project" value="UniProtKB-SubCell"/>
</dbReference>
<comment type="caution">
    <text evidence="6">The sequence shown here is derived from an EMBL/GenBank/DDBJ whole genome shotgun (WGS) entry which is preliminary data.</text>
</comment>
<keyword evidence="2" id="KW-0963">Cytoplasm</keyword>
<keyword evidence="5" id="KW-0378">Hydrolase</keyword>
<organism evidence="6 7">
    <name type="scientific">Carpediemonas membranifera</name>
    <dbReference type="NCBI Taxonomy" id="201153"/>
    <lineage>
        <taxon>Eukaryota</taxon>
        <taxon>Metamonada</taxon>
        <taxon>Carpediemonas-like organisms</taxon>
        <taxon>Carpediemonas</taxon>
    </lineage>
</organism>
<dbReference type="OrthoDB" id="20018at2759"/>
<evidence type="ECO:0000313" key="6">
    <source>
        <dbReference type="EMBL" id="KAG9390648.1"/>
    </source>
</evidence>
<dbReference type="GO" id="GO:0016891">
    <property type="term" value="F:RNA endonuclease activity producing 5'-phosphomonoesters, hydrolytic mechanism"/>
    <property type="evidence" value="ECO:0007669"/>
    <property type="project" value="TreeGrafter"/>
</dbReference>
<evidence type="ECO:0000256" key="3">
    <source>
        <dbReference type="ARBA" id="ARBA00022722"/>
    </source>
</evidence>
<dbReference type="GO" id="GO:0005730">
    <property type="term" value="C:nucleolus"/>
    <property type="evidence" value="ECO:0007669"/>
    <property type="project" value="TreeGrafter"/>
</dbReference>
<dbReference type="PANTHER" id="PTHR28511:SF1">
    <property type="entry name" value="ENDONUCLEASE V"/>
    <property type="match status" value="1"/>
</dbReference>
<evidence type="ECO:0000256" key="5">
    <source>
        <dbReference type="ARBA" id="ARBA00022801"/>
    </source>
</evidence>
<evidence type="ECO:0000313" key="7">
    <source>
        <dbReference type="Proteomes" id="UP000717585"/>
    </source>
</evidence>
<dbReference type="GO" id="GO:0003727">
    <property type="term" value="F:single-stranded RNA binding"/>
    <property type="evidence" value="ECO:0007669"/>
    <property type="project" value="TreeGrafter"/>
</dbReference>
<comment type="subcellular location">
    <subcellularLocation>
        <location evidence="1">Cytoplasm</location>
    </subcellularLocation>
</comment>
<accession>A0A8J6AXA3</accession>
<proteinExistence type="predicted"/>
<gene>
    <name evidence="6" type="ORF">J8273_8013</name>
</gene>
<dbReference type="Proteomes" id="UP000717585">
    <property type="component" value="Unassembled WGS sequence"/>
</dbReference>
<sequence length="235" mass="25904">MAQTDEWIALQTQIAAAAVHNTTIDISKVRRIGGLDVTFDPDTKRCIAALSIVSFPDMKEEHTEMLEMDDAHVPEYVSGFLAFREVHVYEQLFAQCAEKNIELPDLFLVDGNGQYHAREAGVATHLGVQLGIATIGVGKKTYVAENIHEPDVRQEIPQVHGTAPVHTTSGTHIATMFRSGQSKYPLFVSSGHMVSLEDSVEIVKKCCMHRIPEPIRLADKGSRARLADIKKESSA</sequence>
<dbReference type="EMBL" id="JAHDYR010000064">
    <property type="protein sequence ID" value="KAG9390648.1"/>
    <property type="molecule type" value="Genomic_DNA"/>
</dbReference>
<reference evidence="6" key="1">
    <citation type="submission" date="2021-05" db="EMBL/GenBank/DDBJ databases">
        <title>A free-living protist that lacks canonical eukaryotic 1 DNA replication and segregation systems.</title>
        <authorList>
            <person name="Salas-Leiva D.E."/>
            <person name="Tromer E.C."/>
            <person name="Curtis B.A."/>
            <person name="Jerlstrom-Hultqvist J."/>
            <person name="Kolisko M."/>
            <person name="Yi Z."/>
            <person name="Salas-Leiva J.S."/>
            <person name="Gallot-Lavallee L."/>
            <person name="Kops G.J.P.L."/>
            <person name="Archibald J.M."/>
            <person name="Simpson A.G.B."/>
            <person name="Roger A.J."/>
        </authorList>
    </citation>
    <scope>NUCLEOTIDE SEQUENCE</scope>
    <source>
        <strain evidence="6">BICM</strain>
    </source>
</reference>
<evidence type="ECO:0000256" key="4">
    <source>
        <dbReference type="ARBA" id="ARBA00022759"/>
    </source>
</evidence>
<dbReference type="InterPro" id="IPR007581">
    <property type="entry name" value="Endonuclease-V"/>
</dbReference>
<dbReference type="Gene3D" id="3.30.2170.10">
    <property type="entry name" value="archaeoglobus fulgidus dsm 4304 superfamily"/>
    <property type="match status" value="1"/>
</dbReference>
<evidence type="ECO:0000256" key="1">
    <source>
        <dbReference type="ARBA" id="ARBA00004496"/>
    </source>
</evidence>
<name>A0A8J6AXA3_9EUKA</name>
<protein>
    <submittedName>
        <fullName evidence="6">Endonuclease V</fullName>
    </submittedName>
</protein>
<evidence type="ECO:0000256" key="2">
    <source>
        <dbReference type="ARBA" id="ARBA00022490"/>
    </source>
</evidence>
<dbReference type="CDD" id="cd06559">
    <property type="entry name" value="Endonuclease_V"/>
    <property type="match status" value="1"/>
</dbReference>
<dbReference type="PANTHER" id="PTHR28511">
    <property type="entry name" value="ENDONUCLEASE V"/>
    <property type="match status" value="1"/>
</dbReference>
<keyword evidence="3" id="KW-0540">Nuclease</keyword>
<dbReference type="Pfam" id="PF04493">
    <property type="entry name" value="Endonuclease_5"/>
    <property type="match status" value="1"/>
</dbReference>
<keyword evidence="4 6" id="KW-0255">Endonuclease</keyword>
<dbReference type="GO" id="GO:0006281">
    <property type="term" value="P:DNA repair"/>
    <property type="evidence" value="ECO:0007669"/>
    <property type="project" value="InterPro"/>
</dbReference>
<dbReference type="AlphaFoldDB" id="A0A8J6AXA3"/>